<dbReference type="PROSITE" id="PS00518">
    <property type="entry name" value="ZF_RING_1"/>
    <property type="match status" value="1"/>
</dbReference>
<dbReference type="SUPFAM" id="SSF57850">
    <property type="entry name" value="RING/U-box"/>
    <property type="match status" value="1"/>
</dbReference>
<dbReference type="GO" id="GO:0005634">
    <property type="term" value="C:nucleus"/>
    <property type="evidence" value="ECO:0007669"/>
    <property type="project" value="UniProtKB-SubCell"/>
</dbReference>
<evidence type="ECO:0000256" key="1">
    <source>
        <dbReference type="ARBA" id="ARBA00000900"/>
    </source>
</evidence>
<evidence type="ECO:0000256" key="4">
    <source>
        <dbReference type="ARBA" id="ARBA00005555"/>
    </source>
</evidence>
<sequence length="728" mass="83017">MPVTTTQNSSLRTSASSKMDKDKIEDRKRPAGTSDDGAPPRKKLAVNGGVTKDDHDGQSEEVWIEKFAKGAIYRRMNEYKREAATYSARLEELHKRSLYHDDHLRIVDAWWRQLLQEIELVATSTVPSEALSPEPPYLTGVTFEDSTDFQKHLDEKAKGLKSKAEALLTRLAASRGTIKPDLATLEERINKLLASQKDYFVKLDRLSSEKEQLSEQLNTATLRYFKAEKKLDRVKSAQVQELEKKALANDTKRSSPDSETKPTTESNGVSPEILQKYEEERVVVSRQKEQIQSILEELKTLQEENSALKSRRETLTDEDYIRTDVFKLFKTKSEELIKQVNHLEATNAQLREEIEKLSAERTNFKRQVEADAQALTQELDTDLVARDNDLARLRSARDELLADNTMRRASQEQQQSALEHMKELVSSKDDRIAALESEITRLRPTSEDQEMTEPDVELEGLERDALLTKHRKLQQDYQAVSNELPAMEKAYRKAMALSHKKVMDFESLENRISILTAEKSKADQKYFAARKDADTKMSEIRTLRLQGGKSTEIIAQLKDVEVQNRILLGNLEKQVSDLRQANMTLAAENKKLEAAASEAARKTDTFKKEISDLNDLVKSKDGTVAAMRERNITLEAETDRLKVRVETLQKDKDGWKTKAESNSSDVEKGLRTLMVCSICNENFKNTALKTCGHLFCNKCVENRISNRMRKCPNCSRAFDKMDVMAVHH</sequence>
<dbReference type="SMART" id="SM00184">
    <property type="entry name" value="RING"/>
    <property type="match status" value="1"/>
</dbReference>
<dbReference type="UniPathway" id="UPA00143"/>
<evidence type="ECO:0000256" key="15">
    <source>
        <dbReference type="RuleBase" id="RU365038"/>
    </source>
</evidence>
<dbReference type="PANTHER" id="PTHR23163:SF0">
    <property type="entry name" value="E3 UBIQUITIN-PROTEIN LIGASE BRE1"/>
    <property type="match status" value="1"/>
</dbReference>
<feature type="compositionally biased region" description="Polar residues" evidence="17">
    <location>
        <begin position="1"/>
        <end position="17"/>
    </location>
</feature>
<evidence type="ECO:0000256" key="13">
    <source>
        <dbReference type="ARBA" id="ARBA00059679"/>
    </source>
</evidence>
<dbReference type="STRING" id="41688.A0A2N3NCH1"/>
<keyword evidence="9 15" id="KW-0862">Zinc</keyword>
<dbReference type="InterPro" id="IPR018957">
    <property type="entry name" value="Znf_C3HC4_RING-type"/>
</dbReference>
<dbReference type="GO" id="GO:0006325">
    <property type="term" value="P:chromatin organization"/>
    <property type="evidence" value="ECO:0007669"/>
    <property type="project" value="UniProtKB-KW"/>
</dbReference>
<proteinExistence type="inferred from homology"/>
<dbReference type="InterPro" id="IPR013083">
    <property type="entry name" value="Znf_RING/FYVE/PHD"/>
</dbReference>
<feature type="region of interest" description="Disordered" evidence="17">
    <location>
        <begin position="1"/>
        <end position="57"/>
    </location>
</feature>
<keyword evidence="5 15" id="KW-0808">Transferase</keyword>
<dbReference type="InterPro" id="IPR001841">
    <property type="entry name" value="Znf_RING"/>
</dbReference>
<dbReference type="InterPro" id="IPR017907">
    <property type="entry name" value="Znf_RING_CS"/>
</dbReference>
<organism evidence="19 20">
    <name type="scientific">Lomentospora prolificans</name>
    <dbReference type="NCBI Taxonomy" id="41688"/>
    <lineage>
        <taxon>Eukaryota</taxon>
        <taxon>Fungi</taxon>
        <taxon>Dikarya</taxon>
        <taxon>Ascomycota</taxon>
        <taxon>Pezizomycotina</taxon>
        <taxon>Sordariomycetes</taxon>
        <taxon>Hypocreomycetidae</taxon>
        <taxon>Microascales</taxon>
        <taxon>Microascaceae</taxon>
        <taxon>Lomentospora</taxon>
    </lineage>
</organism>
<evidence type="ECO:0000256" key="12">
    <source>
        <dbReference type="ARBA" id="ARBA00023242"/>
    </source>
</evidence>
<dbReference type="Pfam" id="PF26095">
    <property type="entry name" value="CC_Bre1"/>
    <property type="match status" value="1"/>
</dbReference>
<dbReference type="GO" id="GO:0016567">
    <property type="term" value="P:protein ubiquitination"/>
    <property type="evidence" value="ECO:0007669"/>
    <property type="project" value="UniProtKB-UniRule"/>
</dbReference>
<comment type="similarity">
    <text evidence="4 15">Belongs to the BRE1 family.</text>
</comment>
<dbReference type="EC" id="2.3.2.27" evidence="15"/>
<dbReference type="InterPro" id="IPR013956">
    <property type="entry name" value="E3_ubiquit_lig_Bre1"/>
</dbReference>
<dbReference type="VEuPathDB" id="FungiDB:jhhlp_001904"/>
<keyword evidence="11 15" id="KW-0175">Coiled coil</keyword>
<dbReference type="AlphaFoldDB" id="A0A2N3NCH1"/>
<accession>A0A2N3NCH1</accession>
<dbReference type="InParanoid" id="A0A2N3NCH1"/>
<dbReference type="PROSITE" id="PS50089">
    <property type="entry name" value="ZF_RING_2"/>
    <property type="match status" value="1"/>
</dbReference>
<name>A0A2N3NCH1_9PEZI</name>
<dbReference type="CDD" id="cd16499">
    <property type="entry name" value="RING-HC_Bre1-like"/>
    <property type="match status" value="1"/>
</dbReference>
<evidence type="ECO:0000256" key="3">
    <source>
        <dbReference type="ARBA" id="ARBA00004906"/>
    </source>
</evidence>
<evidence type="ECO:0000313" key="19">
    <source>
        <dbReference type="EMBL" id="PKS10154.1"/>
    </source>
</evidence>
<keyword evidence="7 14" id="KW-0863">Zinc-finger</keyword>
<feature type="coiled-coil region" evidence="16">
    <location>
        <begin position="463"/>
        <end position="525"/>
    </location>
</feature>
<evidence type="ECO:0000256" key="9">
    <source>
        <dbReference type="ARBA" id="ARBA00022833"/>
    </source>
</evidence>
<feature type="coiled-coil region" evidence="16">
    <location>
        <begin position="274"/>
        <end position="367"/>
    </location>
</feature>
<dbReference type="PANTHER" id="PTHR23163">
    <property type="entry name" value="RING FINGER PROTEIN-RELATED"/>
    <property type="match status" value="1"/>
</dbReference>
<evidence type="ECO:0000256" key="10">
    <source>
        <dbReference type="ARBA" id="ARBA00022853"/>
    </source>
</evidence>
<evidence type="ECO:0000256" key="5">
    <source>
        <dbReference type="ARBA" id="ARBA00022679"/>
    </source>
</evidence>
<feature type="domain" description="RING-type" evidence="18">
    <location>
        <begin position="676"/>
        <end position="715"/>
    </location>
</feature>
<dbReference type="FunCoup" id="A0A2N3NCH1">
    <property type="interactions" value="849"/>
</dbReference>
<keyword evidence="12 15" id="KW-0539">Nucleus</keyword>
<evidence type="ECO:0000256" key="6">
    <source>
        <dbReference type="ARBA" id="ARBA00022723"/>
    </source>
</evidence>
<dbReference type="OrthoDB" id="654191at2759"/>
<reference evidence="19 20" key="1">
    <citation type="journal article" date="2017" name="G3 (Bethesda)">
        <title>First Draft Genome Sequence of the Pathogenic Fungus Lomentospora prolificans (Formerly Scedosporium prolificans).</title>
        <authorList>
            <person name="Luo R."/>
            <person name="Zimin A."/>
            <person name="Workman R."/>
            <person name="Fan Y."/>
            <person name="Pertea G."/>
            <person name="Grossman N."/>
            <person name="Wear M.P."/>
            <person name="Jia B."/>
            <person name="Miller H."/>
            <person name="Casadevall A."/>
            <person name="Timp W."/>
            <person name="Zhang S.X."/>
            <person name="Salzberg S.L."/>
        </authorList>
    </citation>
    <scope>NUCLEOTIDE SEQUENCE [LARGE SCALE GENOMIC DNA]</scope>
    <source>
        <strain evidence="19 20">JHH-5317</strain>
    </source>
</reference>
<evidence type="ECO:0000256" key="16">
    <source>
        <dbReference type="SAM" id="Coils"/>
    </source>
</evidence>
<dbReference type="EMBL" id="NLAX01000008">
    <property type="protein sequence ID" value="PKS10154.1"/>
    <property type="molecule type" value="Genomic_DNA"/>
</dbReference>
<feature type="region of interest" description="Disordered" evidence="17">
    <location>
        <begin position="244"/>
        <end position="272"/>
    </location>
</feature>
<protein>
    <recommendedName>
        <fullName evidence="15">E3 ubiquitin protein ligase</fullName>
        <ecNumber evidence="15">2.3.2.27</ecNumber>
    </recommendedName>
</protein>
<evidence type="ECO:0000256" key="7">
    <source>
        <dbReference type="ARBA" id="ARBA00022771"/>
    </source>
</evidence>
<feature type="coiled-coil region" evidence="16">
    <location>
        <begin position="568"/>
        <end position="651"/>
    </location>
</feature>
<keyword evidence="20" id="KW-1185">Reference proteome</keyword>
<evidence type="ECO:0000313" key="20">
    <source>
        <dbReference type="Proteomes" id="UP000233524"/>
    </source>
</evidence>
<keyword evidence="10 15" id="KW-0156">Chromatin regulator</keyword>
<dbReference type="Pfam" id="PF00097">
    <property type="entry name" value="zf-C3HC4"/>
    <property type="match status" value="1"/>
</dbReference>
<feature type="coiled-coil region" evidence="16">
    <location>
        <begin position="196"/>
        <end position="230"/>
    </location>
</feature>
<feature type="compositionally biased region" description="Basic and acidic residues" evidence="17">
    <location>
        <begin position="244"/>
        <end position="262"/>
    </location>
</feature>
<keyword evidence="6 15" id="KW-0479">Metal-binding</keyword>
<feature type="compositionally biased region" description="Basic and acidic residues" evidence="17">
    <location>
        <begin position="18"/>
        <end position="29"/>
    </location>
</feature>
<evidence type="ECO:0000256" key="11">
    <source>
        <dbReference type="ARBA" id="ARBA00023054"/>
    </source>
</evidence>
<dbReference type="InterPro" id="IPR058643">
    <property type="entry name" value="BRE1-like_CC"/>
</dbReference>
<evidence type="ECO:0000259" key="18">
    <source>
        <dbReference type="PROSITE" id="PS50089"/>
    </source>
</evidence>
<dbReference type="GO" id="GO:0008270">
    <property type="term" value="F:zinc ion binding"/>
    <property type="evidence" value="ECO:0007669"/>
    <property type="project" value="UniProtKB-KW"/>
</dbReference>
<comment type="function">
    <text evidence="13">E3 ubiquitin-protein ligase that mediates monoubiquitination of histone H2B to form H2BK123ub1. H2BK123ub1 gives a specific tag for epigenetic transcriptional activation and is also a prerequisite for H3K4me and H3K79me formation.</text>
</comment>
<comment type="pathway">
    <text evidence="3 15">Protein modification; protein ubiquitination.</text>
</comment>
<evidence type="ECO:0000256" key="17">
    <source>
        <dbReference type="SAM" id="MobiDB-lite"/>
    </source>
</evidence>
<comment type="caution">
    <text evidence="19">The sequence shown here is derived from an EMBL/GenBank/DDBJ whole genome shotgun (WGS) entry which is preliminary data.</text>
</comment>
<keyword evidence="8 15" id="KW-0833">Ubl conjugation pathway</keyword>
<evidence type="ECO:0000256" key="8">
    <source>
        <dbReference type="ARBA" id="ARBA00022786"/>
    </source>
</evidence>
<dbReference type="GO" id="GO:0061630">
    <property type="term" value="F:ubiquitin protein ligase activity"/>
    <property type="evidence" value="ECO:0007669"/>
    <property type="project" value="UniProtKB-EC"/>
</dbReference>
<dbReference type="Gene3D" id="3.30.40.10">
    <property type="entry name" value="Zinc/RING finger domain, C3HC4 (zinc finger)"/>
    <property type="match status" value="1"/>
</dbReference>
<dbReference type="GO" id="GO:0033503">
    <property type="term" value="C:HULC complex"/>
    <property type="evidence" value="ECO:0007669"/>
    <property type="project" value="TreeGrafter"/>
</dbReference>
<dbReference type="Proteomes" id="UP000233524">
    <property type="component" value="Unassembled WGS sequence"/>
</dbReference>
<gene>
    <name evidence="19" type="ORF">jhhlp_001904</name>
</gene>
<evidence type="ECO:0000256" key="2">
    <source>
        <dbReference type="ARBA" id="ARBA00004123"/>
    </source>
</evidence>
<comment type="catalytic activity">
    <reaction evidence="1 15">
        <text>S-ubiquitinyl-[E2 ubiquitin-conjugating enzyme]-L-cysteine + [acceptor protein]-L-lysine = [E2 ubiquitin-conjugating enzyme]-L-cysteine + N(6)-ubiquitinyl-[acceptor protein]-L-lysine.</text>
        <dbReference type="EC" id="2.3.2.27"/>
    </reaction>
</comment>
<dbReference type="Pfam" id="PF08647">
    <property type="entry name" value="BRE1"/>
    <property type="match status" value="1"/>
</dbReference>
<evidence type="ECO:0000256" key="14">
    <source>
        <dbReference type="PROSITE-ProRule" id="PRU00175"/>
    </source>
</evidence>
<comment type="subcellular location">
    <subcellularLocation>
        <location evidence="2 15">Nucleus</location>
    </subcellularLocation>
</comment>